<dbReference type="InterPro" id="IPR003593">
    <property type="entry name" value="AAA+_ATPase"/>
</dbReference>
<evidence type="ECO:0000256" key="7">
    <source>
        <dbReference type="ARBA" id="ARBA00022741"/>
    </source>
</evidence>
<feature type="domain" description="ABC transporter" evidence="14">
    <location>
        <begin position="393"/>
        <end position="638"/>
    </location>
</feature>
<dbReference type="InterPro" id="IPR011527">
    <property type="entry name" value="ABC1_TM_dom"/>
</dbReference>
<comment type="subcellular location">
    <subcellularLocation>
        <location evidence="2">Endomembrane system</location>
    </subcellularLocation>
    <subcellularLocation>
        <location evidence="1">Membrane</location>
        <topology evidence="1">Multi-pass membrane protein</topology>
    </subcellularLocation>
</comment>
<evidence type="ECO:0000256" key="9">
    <source>
        <dbReference type="ARBA" id="ARBA00022989"/>
    </source>
</evidence>
<evidence type="ECO:0000256" key="5">
    <source>
        <dbReference type="ARBA" id="ARBA00022692"/>
    </source>
</evidence>
<evidence type="ECO:0000313" key="16">
    <source>
        <dbReference type="EMBL" id="KXJ85763.1"/>
    </source>
</evidence>
<dbReference type="GO" id="GO:0015421">
    <property type="term" value="F:ABC-type oligopeptide transporter activity"/>
    <property type="evidence" value="ECO:0007669"/>
    <property type="project" value="TreeGrafter"/>
</dbReference>
<keyword evidence="9 13" id="KW-1133">Transmembrane helix</keyword>
<feature type="transmembrane region" description="Helical" evidence="13">
    <location>
        <begin position="870"/>
        <end position="889"/>
    </location>
</feature>
<dbReference type="CDD" id="cd18577">
    <property type="entry name" value="ABC_6TM_Pgp_ABCB1_D1_like"/>
    <property type="match status" value="1"/>
</dbReference>
<feature type="transmembrane region" description="Helical" evidence="13">
    <location>
        <begin position="842"/>
        <end position="864"/>
    </location>
</feature>
<feature type="transmembrane region" description="Helical" evidence="13">
    <location>
        <begin position="772"/>
        <end position="795"/>
    </location>
</feature>
<feature type="region of interest" description="Disordered" evidence="12">
    <location>
        <begin position="1"/>
        <end position="33"/>
    </location>
</feature>
<dbReference type="FunFam" id="3.40.50.300:FF:001530">
    <property type="entry name" value="ABC multidrug transporter (Eurofung)"/>
    <property type="match status" value="1"/>
</dbReference>
<dbReference type="FunCoup" id="A0A136ILD7">
    <property type="interactions" value="745"/>
</dbReference>
<evidence type="ECO:0000313" key="17">
    <source>
        <dbReference type="Proteomes" id="UP000070501"/>
    </source>
</evidence>
<dbReference type="CDD" id="cd03249">
    <property type="entry name" value="ABC_MTABC3_MDL1_MDL2"/>
    <property type="match status" value="1"/>
</dbReference>
<keyword evidence="8" id="KW-0067">ATP-binding</keyword>
<dbReference type="Gene3D" id="3.40.50.300">
    <property type="entry name" value="P-loop containing nucleotide triphosphate hydrolases"/>
    <property type="match status" value="2"/>
</dbReference>
<accession>A0A136ILD7</accession>
<evidence type="ECO:0000259" key="14">
    <source>
        <dbReference type="PROSITE" id="PS50893"/>
    </source>
</evidence>
<keyword evidence="17" id="KW-1185">Reference proteome</keyword>
<feature type="domain" description="ABC transmembrane type-1" evidence="15">
    <location>
        <begin position="64"/>
        <end position="355"/>
    </location>
</feature>
<dbReference type="InterPro" id="IPR027417">
    <property type="entry name" value="P-loop_NTPase"/>
</dbReference>
<dbReference type="InterPro" id="IPR039421">
    <property type="entry name" value="Type_1_exporter"/>
</dbReference>
<feature type="domain" description="ABC transmembrane type-1" evidence="15">
    <location>
        <begin position="728"/>
        <end position="1015"/>
    </location>
</feature>
<dbReference type="PANTHER" id="PTHR43394">
    <property type="entry name" value="ATP-DEPENDENT PERMEASE MDL1, MITOCHONDRIAL"/>
    <property type="match status" value="1"/>
</dbReference>
<keyword evidence="7" id="KW-0547">Nucleotide-binding</keyword>
<keyword evidence="4" id="KW-0813">Transport</keyword>
<dbReference type="SUPFAM" id="SSF90123">
    <property type="entry name" value="ABC transporter transmembrane region"/>
    <property type="match status" value="2"/>
</dbReference>
<feature type="transmembrane region" description="Helical" evidence="13">
    <location>
        <begin position="187"/>
        <end position="205"/>
    </location>
</feature>
<keyword evidence="6" id="KW-0677">Repeat</keyword>
<dbReference type="InParanoid" id="A0A136ILD7"/>
<feature type="compositionally biased region" description="Low complexity" evidence="12">
    <location>
        <begin position="1"/>
        <end position="11"/>
    </location>
</feature>
<evidence type="ECO:0000256" key="13">
    <source>
        <dbReference type="SAM" id="Phobius"/>
    </source>
</evidence>
<dbReference type="PROSITE" id="PS50893">
    <property type="entry name" value="ABC_TRANSPORTER_2"/>
    <property type="match status" value="2"/>
</dbReference>
<dbReference type="Gene3D" id="1.20.1560.10">
    <property type="entry name" value="ABC transporter type 1, transmembrane domain"/>
    <property type="match status" value="1"/>
</dbReference>
<dbReference type="SUPFAM" id="SSF52540">
    <property type="entry name" value="P-loop containing nucleoside triphosphate hydrolases"/>
    <property type="match status" value="2"/>
</dbReference>
<feature type="transmembrane region" description="Helical" evidence="13">
    <location>
        <begin position="951"/>
        <end position="974"/>
    </location>
</feature>
<feature type="transmembrane region" description="Helical" evidence="13">
    <location>
        <begin position="327"/>
        <end position="347"/>
    </location>
</feature>
<feature type="transmembrane region" description="Helical" evidence="13">
    <location>
        <begin position="730"/>
        <end position="752"/>
    </location>
</feature>
<feature type="transmembrane region" description="Helical" evidence="13">
    <location>
        <begin position="211"/>
        <end position="234"/>
    </location>
</feature>
<feature type="region of interest" description="Disordered" evidence="12">
    <location>
        <begin position="650"/>
        <end position="672"/>
    </location>
</feature>
<dbReference type="GO" id="GO:0005743">
    <property type="term" value="C:mitochondrial inner membrane"/>
    <property type="evidence" value="ECO:0007669"/>
    <property type="project" value="TreeGrafter"/>
</dbReference>
<gene>
    <name evidence="16" type="ORF">Micbo1qcDRAFT_169148</name>
</gene>
<evidence type="ECO:0000256" key="8">
    <source>
        <dbReference type="ARBA" id="ARBA00022840"/>
    </source>
</evidence>
<dbReference type="STRING" id="196109.A0A136ILD7"/>
<proteinExistence type="inferred from homology"/>
<keyword evidence="10 13" id="KW-0472">Membrane</keyword>
<name>A0A136ILD7_9PEZI</name>
<reference evidence="17" key="1">
    <citation type="submission" date="2016-02" db="EMBL/GenBank/DDBJ databases">
        <title>Draft genome sequence of Microdochium bolleyi, a fungal endophyte of beachgrass.</title>
        <authorList>
            <consortium name="DOE Joint Genome Institute"/>
            <person name="David A.S."/>
            <person name="May G."/>
            <person name="Haridas S."/>
            <person name="Lim J."/>
            <person name="Wang M."/>
            <person name="Labutti K."/>
            <person name="Lipzen A."/>
            <person name="Barry K."/>
            <person name="Grigoriev I.V."/>
        </authorList>
    </citation>
    <scope>NUCLEOTIDE SEQUENCE [LARGE SCALE GENOMIC DNA]</scope>
    <source>
        <strain evidence="17">J235TASD1</strain>
    </source>
</reference>
<feature type="compositionally biased region" description="Low complexity" evidence="12">
    <location>
        <begin position="21"/>
        <end position="33"/>
    </location>
</feature>
<keyword evidence="16" id="KW-0378">Hydrolase</keyword>
<dbReference type="CDD" id="cd18578">
    <property type="entry name" value="ABC_6TM_Pgp_ABCB1_D2_like"/>
    <property type="match status" value="1"/>
</dbReference>
<dbReference type="SMART" id="SM00382">
    <property type="entry name" value="AAA"/>
    <property type="match status" value="2"/>
</dbReference>
<dbReference type="OrthoDB" id="6500128at2759"/>
<dbReference type="PANTHER" id="PTHR43394:SF1">
    <property type="entry name" value="ATP-BINDING CASSETTE SUB-FAMILY B MEMBER 10, MITOCHONDRIAL"/>
    <property type="match status" value="1"/>
</dbReference>
<dbReference type="FunFam" id="1.20.1560.10:FF:000057">
    <property type="entry name" value="ABC multidrug transporter SitT"/>
    <property type="match status" value="1"/>
</dbReference>
<evidence type="ECO:0000256" key="4">
    <source>
        <dbReference type="ARBA" id="ARBA00022448"/>
    </source>
</evidence>
<protein>
    <submittedName>
        <fullName evidence="16">p-loop containing nucleoside triphosphate hydrolase protein</fullName>
    </submittedName>
</protein>
<dbReference type="InterPro" id="IPR003439">
    <property type="entry name" value="ABC_transporter-like_ATP-bd"/>
</dbReference>
<feature type="transmembrane region" description="Helical" evidence="13">
    <location>
        <begin position="114"/>
        <end position="138"/>
    </location>
</feature>
<evidence type="ECO:0000256" key="11">
    <source>
        <dbReference type="ARBA" id="ARBA00023180"/>
    </source>
</evidence>
<evidence type="ECO:0000256" key="12">
    <source>
        <dbReference type="SAM" id="MobiDB-lite"/>
    </source>
</evidence>
<evidence type="ECO:0000256" key="3">
    <source>
        <dbReference type="ARBA" id="ARBA00007577"/>
    </source>
</evidence>
<sequence length="1322" mass="141916">MTATTPTPTSTKEAPGPGPAPTTGTSPGSDSSIDDPLAPAQMTAWNAYKRIFSYASPADQAIQAAAIFAAVASGAGIAAQNLIFGEFITVITRFAVGGVPAPAFRATVSELALYFVYLGIARFVLSYAYNTLLTWAAYRVVRNIRHAYLRAALRQEVAYYDLGTGGSVAAQATSNGRLILGGISEKLGLTFQGLGAFVTAFIIAFAVQWKLTLICLCIPPLTIGVTGWVAALGAKIEADVLGIHGQANAFAESVLSSVRTTHAFEMRERLVARFDSYLIDAHAVGRKLSPLWSVLFSTEYTVIYLGFGLAFWQGVTMLARGEITETGVIFTVLLSVVIASVNLTIIAPNALDFGRAAAAAAQLFVLIDRESSIDPLLRDHGAQPDQDNVKGHIELRGVTFAYPTRPGVTVLDDFTLDVPAGKVTALVGQSGSGKSTIVGLLERWYNPGSGSLSLDGVPIQDLNLHWLRRNIRLVQQEPVLFQGSVFDNINHGLIGTPFEKESRDERLLRVQNAARMAFAHDFITELPDGYDTHIGQRGSLLSGGQKQRVAIARSIVSEPKVLLLDEATSALDPHAEAVVQAALDRASEGRTTIVIAHKLATVRKADNIVVMTKGRIVEQGTHEALITTNGAYARLVKAQDLAVKAAGDGAVEAGADSDDNTTDKKVDGDDVGDDNLARRTLTRYPTGVRNAMEDNTARDDYERHGQRGIVAMVYMLYAESPEIGWSQAGVAFGCVIGAMLIPGQAILMASVVDVFTLPPDEMVSRGSFFASMFIVIAAGCAIGYGFLGYCANTVAQHLSHKYRKRFLADTLRQDLQFFDRPENNTGALVSRLDSNPQSILELMGYNVSLIFVAVLQLAICSILAIAYSWRLGLCIIGAGIPPLMLAGFFKIRLDAKLDRDNSQRYGASAAIASEAINAIRTVSSLAIEESVLAQYVAELDAAVAKSFRPTLLLMVCFGLTQCLEYWFMGLGYWYGCQLLSDGTITMTEFFVAFLAVFYAAQASAQLFMFSTSVTKGVNAANYMNWLRALQPTITEKGMPGTPVDVSGIQLDKVRFSYPMRPDAQVLRGVDLDVGKGQFVALVGASGCGKSTMIAMLERFYDPTTGVIRLGDGGEQGTEGTSLTDVNPRLYRRQVALVQQEPTLFPGSIRDNISLGVDRTASASAAVDTTATEKQSQVVEVTDAEIETALRAANAWDFVSSLPDGLATPAGNSGSQLSGGQRQRIAIARALIRDPRVLLLDEATSALDTESEKIVQAALAEAAKGEGQTGRITVAVAHRLSTIKDADVICVFYHGKIVEMGSHRELVELGGMYRKMCEAQALD</sequence>
<feature type="transmembrane region" description="Helical" evidence="13">
    <location>
        <begin position="291"/>
        <end position="315"/>
    </location>
</feature>
<dbReference type="InterPro" id="IPR036640">
    <property type="entry name" value="ABC1_TM_sf"/>
</dbReference>
<dbReference type="InterPro" id="IPR017871">
    <property type="entry name" value="ABC_transporter-like_CS"/>
</dbReference>
<dbReference type="Proteomes" id="UP000070501">
    <property type="component" value="Unassembled WGS sequence"/>
</dbReference>
<dbReference type="EMBL" id="KQ964275">
    <property type="protein sequence ID" value="KXJ85763.1"/>
    <property type="molecule type" value="Genomic_DNA"/>
</dbReference>
<evidence type="ECO:0000259" key="15">
    <source>
        <dbReference type="PROSITE" id="PS50929"/>
    </source>
</evidence>
<dbReference type="GO" id="GO:0090374">
    <property type="term" value="P:oligopeptide export from mitochondrion"/>
    <property type="evidence" value="ECO:0007669"/>
    <property type="project" value="TreeGrafter"/>
</dbReference>
<feature type="transmembrane region" description="Helical" evidence="13">
    <location>
        <begin position="989"/>
        <end position="1009"/>
    </location>
</feature>
<comment type="similarity">
    <text evidence="3">Belongs to the ABC transporter superfamily. ABCB family. Multidrug resistance exporter (TC 3.A.1.201) subfamily.</text>
</comment>
<evidence type="ECO:0000256" key="1">
    <source>
        <dbReference type="ARBA" id="ARBA00004141"/>
    </source>
</evidence>
<dbReference type="GO" id="GO:0016887">
    <property type="term" value="F:ATP hydrolysis activity"/>
    <property type="evidence" value="ECO:0007669"/>
    <property type="project" value="InterPro"/>
</dbReference>
<dbReference type="Pfam" id="PF00664">
    <property type="entry name" value="ABC_membrane"/>
    <property type="match status" value="2"/>
</dbReference>
<keyword evidence="5 13" id="KW-0812">Transmembrane</keyword>
<keyword evidence="11" id="KW-0325">Glycoprotein</keyword>
<dbReference type="GO" id="GO:0012505">
    <property type="term" value="C:endomembrane system"/>
    <property type="evidence" value="ECO:0007669"/>
    <property type="project" value="UniProtKB-SubCell"/>
</dbReference>
<evidence type="ECO:0000256" key="10">
    <source>
        <dbReference type="ARBA" id="ARBA00023136"/>
    </source>
</evidence>
<dbReference type="Pfam" id="PF00005">
    <property type="entry name" value="ABC_tran"/>
    <property type="match status" value="2"/>
</dbReference>
<dbReference type="GO" id="GO:0005524">
    <property type="term" value="F:ATP binding"/>
    <property type="evidence" value="ECO:0007669"/>
    <property type="project" value="UniProtKB-KW"/>
</dbReference>
<dbReference type="PROSITE" id="PS00211">
    <property type="entry name" value="ABC_TRANSPORTER_1"/>
    <property type="match status" value="2"/>
</dbReference>
<dbReference type="FunFam" id="3.40.50.300:FF:000913">
    <property type="entry name" value="ABC multidrug transporter SitT"/>
    <property type="match status" value="1"/>
</dbReference>
<evidence type="ECO:0000256" key="2">
    <source>
        <dbReference type="ARBA" id="ARBA00004308"/>
    </source>
</evidence>
<evidence type="ECO:0000256" key="6">
    <source>
        <dbReference type="ARBA" id="ARBA00022737"/>
    </source>
</evidence>
<feature type="domain" description="ABC transporter" evidence="14">
    <location>
        <begin position="1048"/>
        <end position="1318"/>
    </location>
</feature>
<dbReference type="PROSITE" id="PS50929">
    <property type="entry name" value="ABC_TM1F"/>
    <property type="match status" value="2"/>
</dbReference>
<organism evidence="16 17">
    <name type="scientific">Microdochium bolleyi</name>
    <dbReference type="NCBI Taxonomy" id="196109"/>
    <lineage>
        <taxon>Eukaryota</taxon>
        <taxon>Fungi</taxon>
        <taxon>Dikarya</taxon>
        <taxon>Ascomycota</taxon>
        <taxon>Pezizomycotina</taxon>
        <taxon>Sordariomycetes</taxon>
        <taxon>Xylariomycetidae</taxon>
        <taxon>Xylariales</taxon>
        <taxon>Microdochiaceae</taxon>
        <taxon>Microdochium</taxon>
    </lineage>
</organism>